<dbReference type="AlphaFoldDB" id="A0A975SL23"/>
<keyword evidence="1 2" id="KW-0597">Phosphoprotein</keyword>
<feature type="domain" description="Response regulatory" evidence="3">
    <location>
        <begin position="147"/>
        <end position="264"/>
    </location>
</feature>
<evidence type="ECO:0000313" key="4">
    <source>
        <dbReference type="EMBL" id="QWT48071.1"/>
    </source>
</evidence>
<dbReference type="SMART" id="SM00448">
    <property type="entry name" value="REC"/>
    <property type="match status" value="2"/>
</dbReference>
<feature type="domain" description="Response regulatory" evidence="3">
    <location>
        <begin position="11"/>
        <end position="128"/>
    </location>
</feature>
<sequence>MNLFSSIADPSVVLVEPSTTQAHLVQHFLKNCGVHRIHTVGTGNDALAVMLQEPPTVAISAMYLPDMTGTELVYAMRAEPDLEALPFVLISSETRPQVLDPIRQSGACSILPKPFSEAQLHQALRAVLDLLIDGEQLDTDRELESLKVLLVDDSATSRKFLRHILERLGIEHFLEANNGKEAVAILAETLVDLVLTDYHMPEMDGKALVEYIRTQSWQTTVPILMVTSDDNESRLAAVEKAGVSAICDKPFDIQTVRQLVEKALAQ</sequence>
<dbReference type="KEGG" id="aiq:Azoinq_09315"/>
<evidence type="ECO:0000259" key="3">
    <source>
        <dbReference type="PROSITE" id="PS50110"/>
    </source>
</evidence>
<keyword evidence="5" id="KW-1185">Reference proteome</keyword>
<dbReference type="GO" id="GO:0000160">
    <property type="term" value="P:phosphorelay signal transduction system"/>
    <property type="evidence" value="ECO:0007669"/>
    <property type="project" value="InterPro"/>
</dbReference>
<dbReference type="PANTHER" id="PTHR44591">
    <property type="entry name" value="STRESS RESPONSE REGULATOR PROTEIN 1"/>
    <property type="match status" value="1"/>
</dbReference>
<organism evidence="4 5">
    <name type="scientific">Azospira inquinata</name>
    <dbReference type="NCBI Taxonomy" id="2785627"/>
    <lineage>
        <taxon>Bacteria</taxon>
        <taxon>Pseudomonadati</taxon>
        <taxon>Pseudomonadota</taxon>
        <taxon>Betaproteobacteria</taxon>
        <taxon>Rhodocyclales</taxon>
        <taxon>Rhodocyclaceae</taxon>
        <taxon>Azospira</taxon>
    </lineage>
</organism>
<evidence type="ECO:0000313" key="5">
    <source>
        <dbReference type="Proteomes" id="UP000683428"/>
    </source>
</evidence>
<gene>
    <name evidence="4" type="ORF">Azoinq_09315</name>
</gene>
<evidence type="ECO:0000256" key="2">
    <source>
        <dbReference type="PROSITE-ProRule" id="PRU00169"/>
    </source>
</evidence>
<protein>
    <submittedName>
        <fullName evidence="4">Response regulator</fullName>
    </submittedName>
</protein>
<evidence type="ECO:0000256" key="1">
    <source>
        <dbReference type="ARBA" id="ARBA00022553"/>
    </source>
</evidence>
<dbReference type="Proteomes" id="UP000683428">
    <property type="component" value="Chromosome"/>
</dbReference>
<dbReference type="InterPro" id="IPR050595">
    <property type="entry name" value="Bact_response_regulator"/>
</dbReference>
<comment type="caution">
    <text evidence="2">Lacks conserved residue(s) required for the propagation of feature annotation.</text>
</comment>
<dbReference type="PROSITE" id="PS50110">
    <property type="entry name" value="RESPONSE_REGULATORY"/>
    <property type="match status" value="2"/>
</dbReference>
<name>A0A975SL23_9RHOO</name>
<accession>A0A975SL23</accession>
<proteinExistence type="predicted"/>
<dbReference type="EMBL" id="CP064782">
    <property type="protein sequence ID" value="QWT48071.1"/>
    <property type="molecule type" value="Genomic_DNA"/>
</dbReference>
<dbReference type="InterPro" id="IPR001789">
    <property type="entry name" value="Sig_transdc_resp-reg_receiver"/>
</dbReference>
<dbReference type="RefSeq" id="WP_216129741.1">
    <property type="nucleotide sequence ID" value="NZ_CP064782.1"/>
</dbReference>
<feature type="modified residue" description="4-aspartylphosphate" evidence="2">
    <location>
        <position position="197"/>
    </location>
</feature>
<dbReference type="PANTHER" id="PTHR44591:SF3">
    <property type="entry name" value="RESPONSE REGULATORY DOMAIN-CONTAINING PROTEIN"/>
    <property type="match status" value="1"/>
</dbReference>
<dbReference type="Pfam" id="PF00072">
    <property type="entry name" value="Response_reg"/>
    <property type="match status" value="2"/>
</dbReference>
<reference evidence="4" key="1">
    <citation type="submission" date="2020-11" db="EMBL/GenBank/DDBJ databases">
        <title>Azospira inquinata sp. nov.</title>
        <authorList>
            <person name="Moe W.M."/>
            <person name="Mikes M.C."/>
        </authorList>
    </citation>
    <scope>NUCLEOTIDE SEQUENCE</scope>
    <source>
        <strain evidence="4">Azo-3</strain>
    </source>
</reference>